<keyword evidence="4" id="KW-0547">Nucleotide-binding</keyword>
<proteinExistence type="inferred from homology"/>
<dbReference type="InterPro" id="IPR000999">
    <property type="entry name" value="RNase_III_dom"/>
</dbReference>
<sequence length="1402" mass="155716">MPMSRAPWSSSQPECSLQEVPVLPYDMAYQDYDIESSSDEEDYQDATDFSSGPLMEERNVSSQDEDSASECAVAEEPPISKMAARAYQVEMLEASLEKNVIVAMDTGSGKTHVAVLRIRAELERSKKRIWFLAPTVTLAEQQWGVLTRDIPSAQSKLLVGADKVDSWSQQRTWDAILHEVRIVVSTHQILLDASKHAFVPLHSLGLIVFDEAHNCVNRPEMLVIPHNPPGRFSATPVMRSLKSAYEQLDVGRDPFVLHLKQQNTEKSMQQLRKMLSTQATYCQVQMRSLCSKSWEICQHLGPWAADYYIRRTVLALQARVERQGDNAGGSLSGRERRYLADALGQVNVGAVPAQPATLTPKVDRLVAILRDHDRDPVGIIFVKERATSCVLSHILATHRDLRDRYRVASMVGSSQSAARKDDLTDLTGEDNTNILEAFRSGKKNILVATSVLEEGIDVPACNLVVCFDPPSNLKSFIQRRGRARMQNSQLYLLVADELSKDAQDWRALEGRMKEKYQDESRERQALEELEESDKADYPVLEAESTGARLMLVDAKQHLNHFCSTLSTRSFVDWNPYYIVRDTNADRPLTVDGVSAVYPSFGMLIPAVLHVLEVSLLAEDLLTNRLLDIGMRDLSSVVTAICAPAANYTTNYETFEFLGDTILKFCTTVNCRAKKPEWPEGALSAMKDKIVSNSRLYRASRAFGLDQYIVAKAFKLDKWRPTYVDDILGNPLLATASRPMSTKTLADVVEALVGACFLEGGIPMALSCIKAFLPDILPDEKWMSIDQGRQILYDRAPSNMQLPPDMKPLERLLGYSFTKKSLLIEATTHPSYNFPGVHASLDQLEFLGDAVLDYLVVTEIFCARSPPLKHFDMHLLRTALVNADFLGFLAMEWSVPQQRYEVVTPPDTPGQRHTPGDRHMAEPPLEKKERELPLWAFMRYDSEAITALQGGTSRRFVALRAQIKTALTGGDHYPWALLARLHGQKFLSDVFESVLGAVWVDSGSLDACKEMLMRAGLLPYLRRLVADGVHFLHPKEELGQLAVDKKVRYTVESRDNAEDGDVVFLCKVFVGDELLAEVDDGVTREEARTKAAEQAVRALKEKATGLQSAAGLSKGARTILRTSPIHAIDRSAAQDLTMARDPRPNMPSRLSTRSSSKSSLTLDLSNLPPLAQPTPPSNTLLFTNLLNPDIFQPDNLQAIRDLVAQLAPIHAWAPLKSFRRIVVSLFDEDAAIKVRSVWDGEAIMGERCRVYFGQPTPTHAGGDNHLALPDAGKLFFISPPPSPPHGWEMRLEDAPNKVVHAEDLADALARLRHSNDPNGLHVGGGGGQSPISPADSNAPGGFKSRQRSRSSTLIFQPREDGNSPKLPCVMVDDMTDDAEELSPVVPQPIKASTARPPMELMEE</sequence>
<evidence type="ECO:0008006" key="19">
    <source>
        <dbReference type="Google" id="ProtNLM"/>
    </source>
</evidence>
<dbReference type="GO" id="GO:0030422">
    <property type="term" value="P:siRNA processing"/>
    <property type="evidence" value="ECO:0007669"/>
    <property type="project" value="TreeGrafter"/>
</dbReference>
<dbReference type="CDD" id="cd00593">
    <property type="entry name" value="RIBOc"/>
    <property type="match status" value="2"/>
</dbReference>
<dbReference type="InterPro" id="IPR001650">
    <property type="entry name" value="Helicase_C-like"/>
</dbReference>
<keyword evidence="7" id="KW-0460">Magnesium</keyword>
<dbReference type="Gene3D" id="3.40.50.300">
    <property type="entry name" value="P-loop containing nucleotide triphosphate hydrolases"/>
    <property type="match status" value="2"/>
</dbReference>
<dbReference type="InterPro" id="IPR006931">
    <property type="entry name" value="Calcipressin"/>
</dbReference>
<dbReference type="InterPro" id="IPR014720">
    <property type="entry name" value="dsRBD_dom"/>
</dbReference>
<feature type="domain" description="RNase III" evidence="14">
    <location>
        <begin position="650"/>
        <end position="760"/>
    </location>
</feature>
<evidence type="ECO:0000259" key="14">
    <source>
        <dbReference type="PROSITE" id="PS50142"/>
    </source>
</evidence>
<dbReference type="GO" id="GO:0005737">
    <property type="term" value="C:cytoplasm"/>
    <property type="evidence" value="ECO:0007669"/>
    <property type="project" value="TreeGrafter"/>
</dbReference>
<dbReference type="PANTHER" id="PTHR14950:SF37">
    <property type="entry name" value="ENDORIBONUCLEASE DICER"/>
    <property type="match status" value="1"/>
</dbReference>
<keyword evidence="18" id="KW-1185">Reference proteome</keyword>
<evidence type="ECO:0000256" key="10">
    <source>
        <dbReference type="ARBA" id="ARBA00023211"/>
    </source>
</evidence>
<dbReference type="GO" id="GO:0050688">
    <property type="term" value="P:regulation of defense response to virus"/>
    <property type="evidence" value="ECO:0007669"/>
    <property type="project" value="UniProtKB-KW"/>
</dbReference>
<dbReference type="EMBL" id="JAQQPM010000006">
    <property type="protein sequence ID" value="KAK2072978.1"/>
    <property type="molecule type" value="Genomic_DNA"/>
</dbReference>
<evidence type="ECO:0000256" key="11">
    <source>
        <dbReference type="PROSITE-ProRule" id="PRU00266"/>
    </source>
</evidence>
<dbReference type="PANTHER" id="PTHR14950">
    <property type="entry name" value="DICER-RELATED"/>
    <property type="match status" value="1"/>
</dbReference>
<evidence type="ECO:0000256" key="4">
    <source>
        <dbReference type="ARBA" id="ARBA00022741"/>
    </source>
</evidence>
<organism evidence="17 18">
    <name type="scientific">Phyllachora maydis</name>
    <dbReference type="NCBI Taxonomy" id="1825666"/>
    <lineage>
        <taxon>Eukaryota</taxon>
        <taxon>Fungi</taxon>
        <taxon>Dikarya</taxon>
        <taxon>Ascomycota</taxon>
        <taxon>Pezizomycotina</taxon>
        <taxon>Sordariomycetes</taxon>
        <taxon>Sordariomycetidae</taxon>
        <taxon>Phyllachorales</taxon>
        <taxon>Phyllachoraceae</taxon>
        <taxon>Phyllachora</taxon>
    </lineage>
</organism>
<evidence type="ECO:0000256" key="12">
    <source>
        <dbReference type="SAM" id="MobiDB-lite"/>
    </source>
</evidence>
<feature type="domain" description="Helicase C-terminal" evidence="16">
    <location>
        <begin position="361"/>
        <end position="537"/>
    </location>
</feature>
<dbReference type="Pfam" id="PF00270">
    <property type="entry name" value="DEAD"/>
    <property type="match status" value="1"/>
</dbReference>
<dbReference type="Pfam" id="PF00271">
    <property type="entry name" value="Helicase_C"/>
    <property type="match status" value="1"/>
</dbReference>
<protein>
    <recommendedName>
        <fullName evidence="19">Dicer-like protein 2</fullName>
    </recommendedName>
</protein>
<evidence type="ECO:0000256" key="8">
    <source>
        <dbReference type="ARBA" id="ARBA00022884"/>
    </source>
</evidence>
<evidence type="ECO:0000256" key="9">
    <source>
        <dbReference type="ARBA" id="ARBA00023118"/>
    </source>
</evidence>
<comment type="caution">
    <text evidence="17">The sequence shown here is derived from an EMBL/GenBank/DDBJ whole genome shotgun (WGS) entry which is preliminary data.</text>
</comment>
<dbReference type="PROSITE" id="PS50137">
    <property type="entry name" value="DS_RBD"/>
    <property type="match status" value="1"/>
</dbReference>
<dbReference type="Pfam" id="PF04847">
    <property type="entry name" value="Calcipressin"/>
    <property type="match status" value="1"/>
</dbReference>
<evidence type="ECO:0000259" key="16">
    <source>
        <dbReference type="PROSITE" id="PS51194"/>
    </source>
</evidence>
<evidence type="ECO:0000256" key="5">
    <source>
        <dbReference type="ARBA" id="ARBA00022801"/>
    </source>
</evidence>
<dbReference type="GO" id="GO:0005524">
    <property type="term" value="F:ATP binding"/>
    <property type="evidence" value="ECO:0007669"/>
    <property type="project" value="UniProtKB-KW"/>
</dbReference>
<keyword evidence="8 11" id="KW-0694">RNA-binding</keyword>
<keyword evidence="2" id="KW-0930">Antiviral protein</keyword>
<evidence type="ECO:0000256" key="7">
    <source>
        <dbReference type="ARBA" id="ARBA00022842"/>
    </source>
</evidence>
<dbReference type="Gene3D" id="3.30.70.330">
    <property type="match status" value="1"/>
</dbReference>
<feature type="compositionally biased region" description="Acidic residues" evidence="12">
    <location>
        <begin position="32"/>
        <end position="45"/>
    </location>
</feature>
<dbReference type="PROSITE" id="PS50142">
    <property type="entry name" value="RNASE_3_2"/>
    <property type="match status" value="2"/>
</dbReference>
<evidence type="ECO:0000313" key="18">
    <source>
        <dbReference type="Proteomes" id="UP001217918"/>
    </source>
</evidence>
<dbReference type="Proteomes" id="UP001217918">
    <property type="component" value="Unassembled WGS sequence"/>
</dbReference>
<dbReference type="GO" id="GO:0019722">
    <property type="term" value="P:calcium-mediated signaling"/>
    <property type="evidence" value="ECO:0007669"/>
    <property type="project" value="InterPro"/>
</dbReference>
<dbReference type="FunFam" id="3.30.70.330:FF:000503">
    <property type="entry name" value="Calcineurin binding protein, putative"/>
    <property type="match status" value="1"/>
</dbReference>
<dbReference type="SMART" id="SM00535">
    <property type="entry name" value="RIBOc"/>
    <property type="match status" value="2"/>
</dbReference>
<evidence type="ECO:0000256" key="3">
    <source>
        <dbReference type="ARBA" id="ARBA00022723"/>
    </source>
</evidence>
<dbReference type="InterPro" id="IPR011545">
    <property type="entry name" value="DEAD/DEAH_box_helicase_dom"/>
</dbReference>
<dbReference type="InterPro" id="IPR027417">
    <property type="entry name" value="P-loop_NTPase"/>
</dbReference>
<dbReference type="GO" id="GO:0003723">
    <property type="term" value="F:RNA binding"/>
    <property type="evidence" value="ECO:0007669"/>
    <property type="project" value="UniProtKB-UniRule"/>
</dbReference>
<evidence type="ECO:0000256" key="6">
    <source>
        <dbReference type="ARBA" id="ARBA00022840"/>
    </source>
</evidence>
<keyword evidence="9" id="KW-0051">Antiviral defense</keyword>
<dbReference type="CDD" id="cd12434">
    <property type="entry name" value="RRM_RCAN_like"/>
    <property type="match status" value="1"/>
</dbReference>
<feature type="domain" description="RNase III" evidence="14">
    <location>
        <begin position="805"/>
        <end position="1002"/>
    </location>
</feature>
<feature type="compositionally biased region" description="Low complexity" evidence="12">
    <location>
        <begin position="1147"/>
        <end position="1161"/>
    </location>
</feature>
<feature type="domain" description="DRBM" evidence="13">
    <location>
        <begin position="1032"/>
        <end position="1100"/>
    </location>
</feature>
<dbReference type="InterPro" id="IPR014001">
    <property type="entry name" value="Helicase_ATP-bd"/>
</dbReference>
<dbReference type="SUPFAM" id="SSF69065">
    <property type="entry name" value="RNase III domain-like"/>
    <property type="match status" value="2"/>
</dbReference>
<keyword evidence="10" id="KW-0464">Manganese</keyword>
<evidence type="ECO:0000256" key="2">
    <source>
        <dbReference type="ARBA" id="ARBA00022721"/>
    </source>
</evidence>
<dbReference type="PROSITE" id="PS00517">
    <property type="entry name" value="RNASE_3_1"/>
    <property type="match status" value="1"/>
</dbReference>
<dbReference type="PROSITE" id="PS51194">
    <property type="entry name" value="HELICASE_CTER"/>
    <property type="match status" value="1"/>
</dbReference>
<evidence type="ECO:0000259" key="13">
    <source>
        <dbReference type="PROSITE" id="PS50137"/>
    </source>
</evidence>
<name>A0AAD9MGN9_9PEZI</name>
<dbReference type="SUPFAM" id="SSF54768">
    <property type="entry name" value="dsRNA-binding domain-like"/>
    <property type="match status" value="1"/>
</dbReference>
<feature type="region of interest" description="Disordered" evidence="12">
    <location>
        <begin position="1136"/>
        <end position="1161"/>
    </location>
</feature>
<dbReference type="Gene3D" id="1.10.1520.10">
    <property type="entry name" value="Ribonuclease III domain"/>
    <property type="match status" value="2"/>
</dbReference>
<dbReference type="PROSITE" id="PS51192">
    <property type="entry name" value="HELICASE_ATP_BIND_1"/>
    <property type="match status" value="1"/>
</dbReference>
<accession>A0AAD9MGN9</accession>
<reference evidence="17" key="1">
    <citation type="journal article" date="2023" name="Mol. Plant Microbe Interact.">
        <title>Elucidating the Obligate Nature and Biological Capacity of an Invasive Fungal Corn Pathogen.</title>
        <authorList>
            <person name="MacCready J.S."/>
            <person name="Roggenkamp E.M."/>
            <person name="Gdanetz K."/>
            <person name="Chilvers M.I."/>
        </authorList>
    </citation>
    <scope>NUCLEOTIDE SEQUENCE</scope>
    <source>
        <strain evidence="17">PM02</strain>
    </source>
</reference>
<keyword evidence="5" id="KW-0378">Hydrolase</keyword>
<evidence type="ECO:0000313" key="17">
    <source>
        <dbReference type="EMBL" id="KAK2072978.1"/>
    </source>
</evidence>
<keyword evidence="3" id="KW-0479">Metal-binding</keyword>
<dbReference type="GO" id="GO:0004525">
    <property type="term" value="F:ribonuclease III activity"/>
    <property type="evidence" value="ECO:0007669"/>
    <property type="project" value="InterPro"/>
</dbReference>
<dbReference type="InterPro" id="IPR012677">
    <property type="entry name" value="Nucleotide-bd_a/b_plait_sf"/>
</dbReference>
<evidence type="ECO:0000256" key="1">
    <source>
        <dbReference type="ARBA" id="ARBA00008209"/>
    </source>
</evidence>
<dbReference type="GO" id="GO:0005634">
    <property type="term" value="C:nucleus"/>
    <property type="evidence" value="ECO:0007669"/>
    <property type="project" value="TreeGrafter"/>
</dbReference>
<gene>
    <name evidence="17" type="ORF">P8C59_007295</name>
</gene>
<dbReference type="InterPro" id="IPR035979">
    <property type="entry name" value="RBD_domain_sf"/>
</dbReference>
<dbReference type="SMART" id="SM00490">
    <property type="entry name" value="HELICc"/>
    <property type="match status" value="1"/>
</dbReference>
<dbReference type="CDD" id="cd18802">
    <property type="entry name" value="SF2_C_dicer"/>
    <property type="match status" value="1"/>
</dbReference>
<evidence type="ECO:0000259" key="15">
    <source>
        <dbReference type="PROSITE" id="PS51192"/>
    </source>
</evidence>
<dbReference type="GO" id="GO:0051607">
    <property type="term" value="P:defense response to virus"/>
    <property type="evidence" value="ECO:0007669"/>
    <property type="project" value="UniProtKB-KW"/>
</dbReference>
<dbReference type="SUPFAM" id="SSF54928">
    <property type="entry name" value="RNA-binding domain, RBD"/>
    <property type="match status" value="1"/>
</dbReference>
<feature type="region of interest" description="Disordered" evidence="12">
    <location>
        <begin position="31"/>
        <end position="73"/>
    </location>
</feature>
<dbReference type="SUPFAM" id="SSF52540">
    <property type="entry name" value="P-loop containing nucleoside triphosphate hydrolases"/>
    <property type="match status" value="1"/>
</dbReference>
<keyword evidence="6" id="KW-0067">ATP-binding</keyword>
<dbReference type="SMART" id="SM00487">
    <property type="entry name" value="DEXDc"/>
    <property type="match status" value="1"/>
</dbReference>
<dbReference type="InterPro" id="IPR036389">
    <property type="entry name" value="RNase_III_sf"/>
</dbReference>
<dbReference type="Pfam" id="PF00636">
    <property type="entry name" value="Ribonuclease_3"/>
    <property type="match status" value="2"/>
</dbReference>
<comment type="similarity">
    <text evidence="1">Belongs to the RCAN family.</text>
</comment>
<dbReference type="GO" id="GO:0046872">
    <property type="term" value="F:metal ion binding"/>
    <property type="evidence" value="ECO:0007669"/>
    <property type="project" value="UniProtKB-KW"/>
</dbReference>
<feature type="region of interest" description="Disordered" evidence="12">
    <location>
        <begin position="1312"/>
        <end position="1402"/>
    </location>
</feature>
<feature type="domain" description="Helicase ATP-binding" evidence="15">
    <location>
        <begin position="91"/>
        <end position="254"/>
    </location>
</feature>